<dbReference type="Proteomes" id="UP000019375">
    <property type="component" value="Unassembled WGS sequence"/>
</dbReference>
<keyword evidence="3" id="KW-1185">Reference proteome</keyword>
<feature type="compositionally biased region" description="Acidic residues" evidence="1">
    <location>
        <begin position="474"/>
        <end position="502"/>
    </location>
</feature>
<feature type="compositionally biased region" description="Basic and acidic residues" evidence="1">
    <location>
        <begin position="613"/>
        <end position="634"/>
    </location>
</feature>
<feature type="compositionally biased region" description="Basic and acidic residues" evidence="1">
    <location>
        <begin position="815"/>
        <end position="831"/>
    </location>
</feature>
<feature type="compositionally biased region" description="Acidic residues" evidence="1">
    <location>
        <begin position="446"/>
        <end position="461"/>
    </location>
</feature>
<dbReference type="AlphaFoldDB" id="A0A8J2T607"/>
<feature type="region of interest" description="Disordered" evidence="1">
    <location>
        <begin position="159"/>
        <end position="244"/>
    </location>
</feature>
<feature type="compositionally biased region" description="Low complexity" evidence="1">
    <location>
        <begin position="1095"/>
        <end position="1108"/>
    </location>
</feature>
<feature type="compositionally biased region" description="Basic and acidic residues" evidence="1">
    <location>
        <begin position="999"/>
        <end position="1015"/>
    </location>
</feature>
<accession>A0A8J2T607</accession>
<feature type="compositionally biased region" description="Low complexity" evidence="1">
    <location>
        <begin position="163"/>
        <end position="188"/>
    </location>
</feature>
<feature type="compositionally biased region" description="Basic and acidic residues" evidence="1">
    <location>
        <begin position="563"/>
        <end position="583"/>
    </location>
</feature>
<feature type="region of interest" description="Disordered" evidence="1">
    <location>
        <begin position="763"/>
        <end position="881"/>
    </location>
</feature>
<feature type="compositionally biased region" description="Low complexity" evidence="1">
    <location>
        <begin position="346"/>
        <end position="363"/>
    </location>
</feature>
<feature type="compositionally biased region" description="Polar residues" evidence="1">
    <location>
        <begin position="1109"/>
        <end position="1118"/>
    </location>
</feature>
<feature type="region of interest" description="Disordered" evidence="1">
    <location>
        <begin position="1052"/>
        <end position="1121"/>
    </location>
</feature>
<organism evidence="2 3">
    <name type="scientific">Zygosaccharomyces bailii (strain CLIB 213 / ATCC 58445 / CBS 680 / BCRC 21525 / NBRC 1098 / NCYC 1416 / NRRL Y-2227)</name>
    <dbReference type="NCBI Taxonomy" id="1333698"/>
    <lineage>
        <taxon>Eukaryota</taxon>
        <taxon>Fungi</taxon>
        <taxon>Dikarya</taxon>
        <taxon>Ascomycota</taxon>
        <taxon>Saccharomycotina</taxon>
        <taxon>Saccharomycetes</taxon>
        <taxon>Saccharomycetales</taxon>
        <taxon>Saccharomycetaceae</taxon>
        <taxon>Zygosaccharomyces</taxon>
    </lineage>
</organism>
<feature type="compositionally biased region" description="Low complexity" evidence="1">
    <location>
        <begin position="323"/>
        <end position="337"/>
    </location>
</feature>
<feature type="region of interest" description="Disordered" evidence="1">
    <location>
        <begin position="918"/>
        <end position="1015"/>
    </location>
</feature>
<evidence type="ECO:0000313" key="3">
    <source>
        <dbReference type="Proteomes" id="UP000019375"/>
    </source>
</evidence>
<feature type="compositionally biased region" description="Polar residues" evidence="1">
    <location>
        <begin position="637"/>
        <end position="652"/>
    </location>
</feature>
<feature type="compositionally biased region" description="Basic and acidic residues" evidence="1">
    <location>
        <begin position="783"/>
        <end position="799"/>
    </location>
</feature>
<feature type="compositionally biased region" description="Polar residues" evidence="1">
    <location>
        <begin position="189"/>
        <end position="235"/>
    </location>
</feature>
<feature type="compositionally biased region" description="Polar residues" evidence="1">
    <location>
        <begin position="770"/>
        <end position="782"/>
    </location>
</feature>
<evidence type="ECO:0000313" key="2">
    <source>
        <dbReference type="EMBL" id="CDF89031.1"/>
    </source>
</evidence>
<feature type="compositionally biased region" description="Polar residues" evidence="1">
    <location>
        <begin position="1062"/>
        <end position="1072"/>
    </location>
</feature>
<proteinExistence type="predicted"/>
<feature type="compositionally biased region" description="Basic and acidic residues" evidence="1">
    <location>
        <begin position="503"/>
        <end position="515"/>
    </location>
</feature>
<evidence type="ECO:0000256" key="1">
    <source>
        <dbReference type="SAM" id="MobiDB-lite"/>
    </source>
</evidence>
<sequence length="1209" mass="133640">MITRQRLSRGYERPADAEAVAAASAIGRTLSMNGKGLGENHFSSRNGSFLGDSRRTISMTGARHNSSRTPSMTRTRSIVRSESIQGPMRPSARNSMRTSSFMSHDGEIYEDAQSAFNEFGGPQAKGVIHRSPSMQQRPKTVRKYVPSYKGLIAVEVPVEEAAPRPQQRTRTITRPSSSRNGSLTRSSTQGNISLSKNQSRTSSITNGRNTGSRTISFGGSRTASFTGDRPSQLTGKTGMHSQPKRYSSLTNASLANVPRREHFMSTTLEEEEEEVKPLVIKKDDKQRRQIRIVRRVIPSNSGSVKTIKTIKTIRRVPADVPTAATSSMKKSSSTGGSVAVKHSTPKVRVSAAVKPVVKSAQPPTKISYPAEQVSSPARENSKNNTQTPVDVPELENDSSSLRAAEEEEYATPPLTTGQSPSFSPPEATISPNFESVEVAEPQELLREEELEEELENELEEPLTDKALEGRQIEEDSQLDEVKEDQEQEFDQTADQTWDNELEQEIKQSLENEPLHHSLAQQSPQEDTIEEEPEKEEQEERNEYQGNDEERSEDEQVVQPEGSAFHEESEPSRLKSQEPFEALHLEQQQLSEALHLESHEPSEALYLKSQLPSKQEDSENLSLKDEDSQSLHLDDGDTQQIVSQEQKEFQTLPSEQESQSSSLDQRKSQDLPAEQTDAPVLSQERFSEDQLDDILKAPVPAIQVDDQSSEIQSPARASPVREAPQARLRNYLLDADSYIEKSGSESASIGDQNLTDGIAPWKMISRDSQETDASGANISNNTAQEDRLAREVRRKLDDMGQHSNSNSDENSDDLFVDSREDILEEIDSHGKEQPYYNPYLSNQSGVYPSRGLVKQSSPIKSALKKTTTSASNTSSIYSDASPANQAYLSLTTAENTRLNAQLTSNDSIPRKASYKHLNRSRSLLNSNKGNHSLSPPPREAARPKRHSHHVGIRSPGAQQQPNKRLPPTRVKPTKVTANRMSRNEPAKAAAKPQVHNPHLYPREPPPRRSSFEKIRNKDNNVGMAKMSMRNGGSVEDNYQQSTLDSHFRAAANQVVAPPPPPSTSVTENVTNGTGISGGFKSRFQDSDSEEEGAPFSSSGSKSTQPSSASTVESANSGNGFSLFKHKEEMDGFGKKWGKLSMRSASAGDFGNQQSYSAAKRFGSAAYEGSGYDSKMKSLREEIPREEDLDDVNAKKNAFGKKLKKLFGRYK</sequence>
<reference evidence="3" key="1">
    <citation type="journal article" date="2013" name="Genome Announc.">
        <title>Genome sequence of the food spoilage yeast Zygosaccharomyces bailii CLIB 213(T).</title>
        <authorList>
            <person name="Galeote V."/>
            <person name="Bigey F."/>
            <person name="Devillers H."/>
            <person name="Neuveglise C."/>
            <person name="Dequin S."/>
        </authorList>
    </citation>
    <scope>NUCLEOTIDE SEQUENCE [LARGE SCALE GENOMIC DNA]</scope>
    <source>
        <strain evidence="3">CLIB 213 / ATCC 58445 / CBS 680 / CCRC 21525 / NBRC 1098 / NCYC 1416 / NRRL Y-2227</strain>
    </source>
</reference>
<feature type="compositionally biased region" description="Acidic residues" evidence="1">
    <location>
        <begin position="526"/>
        <end position="555"/>
    </location>
</feature>
<feature type="compositionally biased region" description="Polar residues" evidence="1">
    <location>
        <begin position="919"/>
        <end position="932"/>
    </location>
</feature>
<protein>
    <submittedName>
        <fullName evidence="2">ZYBA0S03-07580g1_1</fullName>
    </submittedName>
</protein>
<name>A0A8J2T607_ZYGB2</name>
<dbReference type="EMBL" id="HG316456">
    <property type="protein sequence ID" value="CDF89031.1"/>
    <property type="molecule type" value="Genomic_DNA"/>
</dbReference>
<feature type="region of interest" description="Disordered" evidence="1">
    <location>
        <begin position="321"/>
        <end position="724"/>
    </location>
</feature>
<feature type="compositionally biased region" description="Basic and acidic residues" evidence="1">
    <location>
        <begin position="462"/>
        <end position="473"/>
    </location>
</feature>
<dbReference type="OrthoDB" id="4085524at2759"/>
<feature type="compositionally biased region" description="Low complexity" evidence="1">
    <location>
        <begin position="859"/>
        <end position="880"/>
    </location>
</feature>
<gene>
    <name evidence="2" type="ORF">BN860_07580g</name>
</gene>
<feature type="compositionally biased region" description="Polar residues" evidence="1">
    <location>
        <begin position="372"/>
        <end position="388"/>
    </location>
</feature>